<feature type="binding site" evidence="14 15">
    <location>
        <position position="114"/>
    </location>
    <ligand>
        <name>a divalent metal cation</name>
        <dbReference type="ChEBI" id="CHEBI:60240"/>
    </ligand>
</feature>
<dbReference type="NCBIfam" id="NF000595">
    <property type="entry name" value="PRK00015.1-3"/>
    <property type="match status" value="1"/>
</dbReference>
<evidence type="ECO:0000256" key="6">
    <source>
        <dbReference type="ARBA" id="ARBA00012180"/>
    </source>
</evidence>
<comment type="similarity">
    <text evidence="5 14 16">Belongs to the RNase HII family.</text>
</comment>
<evidence type="ECO:0000256" key="13">
    <source>
        <dbReference type="ARBA" id="ARBA00023211"/>
    </source>
</evidence>
<dbReference type="GO" id="GO:0003723">
    <property type="term" value="F:RNA binding"/>
    <property type="evidence" value="ECO:0007669"/>
    <property type="project" value="UniProtKB-UniRule"/>
</dbReference>
<dbReference type="InterPro" id="IPR012337">
    <property type="entry name" value="RNaseH-like_sf"/>
</dbReference>
<name>A0A9X0QV84_9PROT</name>
<dbReference type="InterPro" id="IPR024567">
    <property type="entry name" value="RNase_HII/HIII_dom"/>
</dbReference>
<dbReference type="GO" id="GO:0006298">
    <property type="term" value="P:mismatch repair"/>
    <property type="evidence" value="ECO:0007669"/>
    <property type="project" value="TreeGrafter"/>
</dbReference>
<evidence type="ECO:0000313" key="18">
    <source>
        <dbReference type="EMBL" id="MBC4014070.1"/>
    </source>
</evidence>
<evidence type="ECO:0000256" key="16">
    <source>
        <dbReference type="RuleBase" id="RU003515"/>
    </source>
</evidence>
<dbReference type="InterPro" id="IPR036397">
    <property type="entry name" value="RNaseH_sf"/>
</dbReference>
<comment type="catalytic activity">
    <reaction evidence="1 14 15 16">
        <text>Endonucleolytic cleavage to 5'-phosphomonoester.</text>
        <dbReference type="EC" id="3.1.26.4"/>
    </reaction>
</comment>
<reference evidence="18" key="1">
    <citation type="submission" date="2020-08" db="EMBL/GenBank/DDBJ databases">
        <authorList>
            <person name="Hu Y."/>
            <person name="Nguyen S.V."/>
            <person name="Li F."/>
            <person name="Fanning S."/>
        </authorList>
    </citation>
    <scope>NUCLEOTIDE SEQUENCE</scope>
    <source>
        <strain evidence="18">SYSU D8009</strain>
    </source>
</reference>
<organism evidence="18 19">
    <name type="scientific">Siccirubricoccus deserti</name>
    <dbReference type="NCBI Taxonomy" id="2013562"/>
    <lineage>
        <taxon>Bacteria</taxon>
        <taxon>Pseudomonadati</taxon>
        <taxon>Pseudomonadota</taxon>
        <taxon>Alphaproteobacteria</taxon>
        <taxon>Acetobacterales</taxon>
        <taxon>Roseomonadaceae</taxon>
        <taxon>Siccirubricoccus</taxon>
    </lineage>
</organism>
<keyword evidence="8 14" id="KW-0963">Cytoplasm</keyword>
<evidence type="ECO:0000256" key="14">
    <source>
        <dbReference type="HAMAP-Rule" id="MF_00052"/>
    </source>
</evidence>
<evidence type="ECO:0000256" key="1">
    <source>
        <dbReference type="ARBA" id="ARBA00000077"/>
    </source>
</evidence>
<gene>
    <name evidence="14" type="primary">rnhB</name>
    <name evidence="18" type="ORF">H7965_01940</name>
</gene>
<dbReference type="InterPro" id="IPR001352">
    <property type="entry name" value="RNase_HII/HIII"/>
</dbReference>
<dbReference type="Pfam" id="PF01351">
    <property type="entry name" value="RNase_HII"/>
    <property type="match status" value="1"/>
</dbReference>
<dbReference type="PROSITE" id="PS51975">
    <property type="entry name" value="RNASE_H_2"/>
    <property type="match status" value="1"/>
</dbReference>
<dbReference type="EC" id="3.1.26.4" evidence="6 14"/>
<comment type="cofactor">
    <cofactor evidence="14 15">
        <name>Mn(2+)</name>
        <dbReference type="ChEBI" id="CHEBI:29035"/>
    </cofactor>
    <cofactor evidence="14 15">
        <name>Mg(2+)</name>
        <dbReference type="ChEBI" id="CHEBI:18420"/>
    </cofactor>
    <text evidence="14 15">Manganese or magnesium. Binds 1 divalent metal ion per monomer in the absence of substrate. May bind a second metal ion after substrate binding.</text>
</comment>
<feature type="binding site" evidence="14 15">
    <location>
        <position position="20"/>
    </location>
    <ligand>
        <name>a divalent metal cation</name>
        <dbReference type="ChEBI" id="CHEBI:60240"/>
    </ligand>
</feature>
<evidence type="ECO:0000256" key="10">
    <source>
        <dbReference type="ARBA" id="ARBA00022723"/>
    </source>
</evidence>
<evidence type="ECO:0000256" key="11">
    <source>
        <dbReference type="ARBA" id="ARBA00022759"/>
    </source>
</evidence>
<keyword evidence="11 14" id="KW-0255">Endonuclease</keyword>
<dbReference type="EMBL" id="JACOMF010000002">
    <property type="protein sequence ID" value="MBC4014070.1"/>
    <property type="molecule type" value="Genomic_DNA"/>
</dbReference>
<dbReference type="AlphaFoldDB" id="A0A9X0QV84"/>
<evidence type="ECO:0000256" key="2">
    <source>
        <dbReference type="ARBA" id="ARBA00001946"/>
    </source>
</evidence>
<comment type="cofactor">
    <cofactor evidence="2">
        <name>Mg(2+)</name>
        <dbReference type="ChEBI" id="CHEBI:18420"/>
    </cofactor>
</comment>
<feature type="binding site" evidence="14 15">
    <location>
        <position position="21"/>
    </location>
    <ligand>
        <name>a divalent metal cation</name>
        <dbReference type="ChEBI" id="CHEBI:60240"/>
    </ligand>
</feature>
<comment type="caution">
    <text evidence="18">The sequence shown here is derived from an EMBL/GenBank/DDBJ whole genome shotgun (WGS) entry which is preliminary data.</text>
</comment>
<evidence type="ECO:0000256" key="8">
    <source>
        <dbReference type="ARBA" id="ARBA00022490"/>
    </source>
</evidence>
<dbReference type="GO" id="GO:0005737">
    <property type="term" value="C:cytoplasm"/>
    <property type="evidence" value="ECO:0007669"/>
    <property type="project" value="UniProtKB-SubCell"/>
</dbReference>
<keyword evidence="10 14" id="KW-0479">Metal-binding</keyword>
<dbReference type="SUPFAM" id="SSF53098">
    <property type="entry name" value="Ribonuclease H-like"/>
    <property type="match status" value="1"/>
</dbReference>
<dbReference type="GO" id="GO:0032299">
    <property type="term" value="C:ribonuclease H2 complex"/>
    <property type="evidence" value="ECO:0007669"/>
    <property type="project" value="TreeGrafter"/>
</dbReference>
<dbReference type="GO" id="GO:0004523">
    <property type="term" value="F:RNA-DNA hybrid ribonuclease activity"/>
    <property type="evidence" value="ECO:0007669"/>
    <property type="project" value="UniProtKB-UniRule"/>
</dbReference>
<keyword evidence="19" id="KW-1185">Reference proteome</keyword>
<sequence length="227" mass="23721">MAGPFNRAEAHLYPAVIGCDEVGRGALCGPVVVSAVFFDPTTVPPALLEALDDSKRLPAPRREALTAEILRCARVAVAAGSAAAIDRRGIRTMTLDAMRRAIRCLGLGAPVLVDGVDIPPDTGLECAAVVGGDRRVPQIAAASIVAKTTRDRLMAMLGSRHPAYGWERNAGYGTSIHIAALTRLGPTRHHRHSFAPVAQWCGSTRTGNELQAIAGLESSTSGSPTAA</sequence>
<evidence type="ECO:0000256" key="9">
    <source>
        <dbReference type="ARBA" id="ARBA00022722"/>
    </source>
</evidence>
<comment type="function">
    <text evidence="3 14 16">Endonuclease that specifically degrades the RNA of RNA-DNA hybrids.</text>
</comment>
<keyword evidence="9 14" id="KW-0540">Nuclease</keyword>
<protein>
    <recommendedName>
        <fullName evidence="7 14">Ribonuclease HII</fullName>
        <shortName evidence="14">RNase HII</shortName>
        <ecNumber evidence="6 14">3.1.26.4</ecNumber>
    </recommendedName>
</protein>
<dbReference type="CDD" id="cd07182">
    <property type="entry name" value="RNase_HII_bacteria_HII_like"/>
    <property type="match status" value="1"/>
</dbReference>
<evidence type="ECO:0000256" key="3">
    <source>
        <dbReference type="ARBA" id="ARBA00004065"/>
    </source>
</evidence>
<evidence type="ECO:0000256" key="12">
    <source>
        <dbReference type="ARBA" id="ARBA00022801"/>
    </source>
</evidence>
<dbReference type="PANTHER" id="PTHR10954">
    <property type="entry name" value="RIBONUCLEASE H2 SUBUNIT A"/>
    <property type="match status" value="1"/>
</dbReference>
<dbReference type="Gene3D" id="3.30.420.10">
    <property type="entry name" value="Ribonuclease H-like superfamily/Ribonuclease H"/>
    <property type="match status" value="1"/>
</dbReference>
<evidence type="ECO:0000256" key="5">
    <source>
        <dbReference type="ARBA" id="ARBA00007383"/>
    </source>
</evidence>
<proteinExistence type="inferred from homology"/>
<dbReference type="InterPro" id="IPR022898">
    <property type="entry name" value="RNase_HII"/>
</dbReference>
<dbReference type="GO" id="GO:0030145">
    <property type="term" value="F:manganese ion binding"/>
    <property type="evidence" value="ECO:0007669"/>
    <property type="project" value="UniProtKB-UniRule"/>
</dbReference>
<evidence type="ECO:0000256" key="15">
    <source>
        <dbReference type="PROSITE-ProRule" id="PRU01319"/>
    </source>
</evidence>
<evidence type="ECO:0000259" key="17">
    <source>
        <dbReference type="PROSITE" id="PS51975"/>
    </source>
</evidence>
<dbReference type="PANTHER" id="PTHR10954:SF18">
    <property type="entry name" value="RIBONUCLEASE HII"/>
    <property type="match status" value="1"/>
</dbReference>
<feature type="domain" description="RNase H type-2" evidence="17">
    <location>
        <begin position="14"/>
        <end position="206"/>
    </location>
</feature>
<keyword evidence="13 14" id="KW-0464">Manganese</keyword>
<dbReference type="RefSeq" id="WP_186768849.1">
    <property type="nucleotide sequence ID" value="NZ_JACOMF010000002.1"/>
</dbReference>
<accession>A0A9X0QV84</accession>
<dbReference type="Proteomes" id="UP000600101">
    <property type="component" value="Unassembled WGS sequence"/>
</dbReference>
<evidence type="ECO:0000256" key="4">
    <source>
        <dbReference type="ARBA" id="ARBA00004496"/>
    </source>
</evidence>
<keyword evidence="12 14" id="KW-0378">Hydrolase</keyword>
<evidence type="ECO:0000313" key="19">
    <source>
        <dbReference type="Proteomes" id="UP000600101"/>
    </source>
</evidence>
<dbReference type="HAMAP" id="MF_00052_B">
    <property type="entry name" value="RNase_HII_B"/>
    <property type="match status" value="1"/>
</dbReference>
<dbReference type="GO" id="GO:0043137">
    <property type="term" value="P:DNA replication, removal of RNA primer"/>
    <property type="evidence" value="ECO:0007669"/>
    <property type="project" value="TreeGrafter"/>
</dbReference>
<evidence type="ECO:0000256" key="7">
    <source>
        <dbReference type="ARBA" id="ARBA00019179"/>
    </source>
</evidence>
<comment type="subcellular location">
    <subcellularLocation>
        <location evidence="4 14">Cytoplasm</location>
    </subcellularLocation>
</comment>